<comment type="caution">
    <text evidence="2">The sequence shown here is derived from an EMBL/GenBank/DDBJ whole genome shotgun (WGS) entry which is preliminary data.</text>
</comment>
<accession>A0A5B6W6B8</accession>
<dbReference type="OrthoDB" id="1938712at2759"/>
<evidence type="ECO:0000313" key="2">
    <source>
        <dbReference type="EMBL" id="KAA3477181.1"/>
    </source>
</evidence>
<protein>
    <submittedName>
        <fullName evidence="2">Retrotransposon protein</fullName>
    </submittedName>
</protein>
<evidence type="ECO:0000313" key="3">
    <source>
        <dbReference type="Proteomes" id="UP000325315"/>
    </source>
</evidence>
<sequence>MSTQVDICDDSAVLAELKKSDVEMMAKRDQSGLNVDSEFRVDSDDCLRLKDRICVSRNPELIQMILNEAHHSRLVVHPGSTKMYNDLKQFYWWHGMKRDISEFFSRCLVCQQVKV</sequence>
<dbReference type="Pfam" id="PF17921">
    <property type="entry name" value="Integrase_H2C2"/>
    <property type="match status" value="1"/>
</dbReference>
<reference evidence="3" key="1">
    <citation type="journal article" date="2019" name="Plant Biotechnol. J.">
        <title>Genome sequencing of the Australian wild diploid species Gossypium australe highlights disease resistance and delayed gland morphogenesis.</title>
        <authorList>
            <person name="Cai Y."/>
            <person name="Cai X."/>
            <person name="Wang Q."/>
            <person name="Wang P."/>
            <person name="Zhang Y."/>
            <person name="Cai C."/>
            <person name="Xu Y."/>
            <person name="Wang K."/>
            <person name="Zhou Z."/>
            <person name="Wang C."/>
            <person name="Geng S."/>
            <person name="Li B."/>
            <person name="Dong Q."/>
            <person name="Hou Y."/>
            <person name="Wang H."/>
            <person name="Ai P."/>
            <person name="Liu Z."/>
            <person name="Yi F."/>
            <person name="Sun M."/>
            <person name="An G."/>
            <person name="Cheng J."/>
            <person name="Zhang Y."/>
            <person name="Shi Q."/>
            <person name="Xie Y."/>
            <person name="Shi X."/>
            <person name="Chang Y."/>
            <person name="Huang F."/>
            <person name="Chen Y."/>
            <person name="Hong S."/>
            <person name="Mi L."/>
            <person name="Sun Q."/>
            <person name="Zhang L."/>
            <person name="Zhou B."/>
            <person name="Peng R."/>
            <person name="Zhang X."/>
            <person name="Liu F."/>
        </authorList>
    </citation>
    <scope>NUCLEOTIDE SEQUENCE [LARGE SCALE GENOMIC DNA]</scope>
    <source>
        <strain evidence="3">cv. PA1801</strain>
    </source>
</reference>
<dbReference type="Proteomes" id="UP000325315">
    <property type="component" value="Unassembled WGS sequence"/>
</dbReference>
<dbReference type="AlphaFoldDB" id="A0A5B6W6B8"/>
<feature type="domain" description="Integrase zinc-binding" evidence="1">
    <location>
        <begin position="59"/>
        <end position="114"/>
    </location>
</feature>
<proteinExistence type="predicted"/>
<dbReference type="EMBL" id="SMMG02000004">
    <property type="protein sequence ID" value="KAA3477181.1"/>
    <property type="molecule type" value="Genomic_DNA"/>
</dbReference>
<gene>
    <name evidence="2" type="ORF">EPI10_011089</name>
</gene>
<dbReference type="Gene3D" id="1.10.340.70">
    <property type="match status" value="1"/>
</dbReference>
<name>A0A5B6W6B8_9ROSI</name>
<dbReference type="InterPro" id="IPR041588">
    <property type="entry name" value="Integrase_H2C2"/>
</dbReference>
<organism evidence="2 3">
    <name type="scientific">Gossypium australe</name>
    <dbReference type="NCBI Taxonomy" id="47621"/>
    <lineage>
        <taxon>Eukaryota</taxon>
        <taxon>Viridiplantae</taxon>
        <taxon>Streptophyta</taxon>
        <taxon>Embryophyta</taxon>
        <taxon>Tracheophyta</taxon>
        <taxon>Spermatophyta</taxon>
        <taxon>Magnoliopsida</taxon>
        <taxon>eudicotyledons</taxon>
        <taxon>Gunneridae</taxon>
        <taxon>Pentapetalae</taxon>
        <taxon>rosids</taxon>
        <taxon>malvids</taxon>
        <taxon>Malvales</taxon>
        <taxon>Malvaceae</taxon>
        <taxon>Malvoideae</taxon>
        <taxon>Gossypium</taxon>
    </lineage>
</organism>
<evidence type="ECO:0000259" key="1">
    <source>
        <dbReference type="Pfam" id="PF17921"/>
    </source>
</evidence>
<keyword evidence="3" id="KW-1185">Reference proteome</keyword>